<accession>A0A8S9RWB6</accession>
<reference evidence="2" key="1">
    <citation type="submission" date="2019-12" db="EMBL/GenBank/DDBJ databases">
        <title>Genome sequencing and annotation of Brassica cretica.</title>
        <authorList>
            <person name="Studholme D.J."/>
            <person name="Sarris P."/>
        </authorList>
    </citation>
    <scope>NUCLEOTIDE SEQUENCE</scope>
    <source>
        <strain evidence="2">PFS-109/04</strain>
        <tissue evidence="2">Leaf</tissue>
    </source>
</reference>
<keyword evidence="1" id="KW-0472">Membrane</keyword>
<dbReference type="EMBL" id="QGKX02000088">
    <property type="protein sequence ID" value="KAF3585070.1"/>
    <property type="molecule type" value="Genomic_DNA"/>
</dbReference>
<dbReference type="AlphaFoldDB" id="A0A8S9RWB6"/>
<keyword evidence="1" id="KW-1133">Transmembrane helix</keyword>
<feature type="transmembrane region" description="Helical" evidence="1">
    <location>
        <begin position="29"/>
        <end position="51"/>
    </location>
</feature>
<comment type="caution">
    <text evidence="2">The sequence shown here is derived from an EMBL/GenBank/DDBJ whole genome shotgun (WGS) entry which is preliminary data.</text>
</comment>
<name>A0A8S9RWB6_BRACR</name>
<dbReference type="Proteomes" id="UP000712600">
    <property type="component" value="Unassembled WGS sequence"/>
</dbReference>
<gene>
    <name evidence="2" type="ORF">F2Q69_00027388</name>
</gene>
<keyword evidence="1" id="KW-0812">Transmembrane</keyword>
<evidence type="ECO:0000313" key="2">
    <source>
        <dbReference type="EMBL" id="KAF3585070.1"/>
    </source>
</evidence>
<sequence length="90" mass="10570">MVETLAKTMWKTHHPTVEIQINVTHLPHVWHYALFSVVFHPPFFVISTTILRHLNNHSSLSDIELRCRCGHRTMMYMWILNLGGHVDIVL</sequence>
<protein>
    <submittedName>
        <fullName evidence="2">Uncharacterized protein</fullName>
    </submittedName>
</protein>
<organism evidence="2 3">
    <name type="scientific">Brassica cretica</name>
    <name type="common">Mustard</name>
    <dbReference type="NCBI Taxonomy" id="69181"/>
    <lineage>
        <taxon>Eukaryota</taxon>
        <taxon>Viridiplantae</taxon>
        <taxon>Streptophyta</taxon>
        <taxon>Embryophyta</taxon>
        <taxon>Tracheophyta</taxon>
        <taxon>Spermatophyta</taxon>
        <taxon>Magnoliopsida</taxon>
        <taxon>eudicotyledons</taxon>
        <taxon>Gunneridae</taxon>
        <taxon>Pentapetalae</taxon>
        <taxon>rosids</taxon>
        <taxon>malvids</taxon>
        <taxon>Brassicales</taxon>
        <taxon>Brassicaceae</taxon>
        <taxon>Brassiceae</taxon>
        <taxon>Brassica</taxon>
    </lineage>
</organism>
<evidence type="ECO:0000256" key="1">
    <source>
        <dbReference type="SAM" id="Phobius"/>
    </source>
</evidence>
<evidence type="ECO:0000313" key="3">
    <source>
        <dbReference type="Proteomes" id="UP000712600"/>
    </source>
</evidence>
<proteinExistence type="predicted"/>